<gene>
    <name evidence="1" type="ORF">FX987_05130</name>
</gene>
<accession>A0A654B4J9</accession>
<dbReference type="Gene3D" id="1.20.1640.10">
    <property type="entry name" value="Multidrug efflux transporter AcrB transmembrane domain"/>
    <property type="match status" value="1"/>
</dbReference>
<organism evidence="1 2">
    <name type="scientific">Vreelandella titanicae</name>
    <dbReference type="NCBI Taxonomy" id="664683"/>
    <lineage>
        <taxon>Bacteria</taxon>
        <taxon>Pseudomonadati</taxon>
        <taxon>Pseudomonadota</taxon>
        <taxon>Gammaproteobacteria</taxon>
        <taxon>Oceanospirillales</taxon>
        <taxon>Halomonadaceae</taxon>
        <taxon>Vreelandella</taxon>
    </lineage>
</organism>
<dbReference type="EMBL" id="CP054580">
    <property type="protein sequence ID" value="QKS27309.1"/>
    <property type="molecule type" value="Genomic_DNA"/>
</dbReference>
<protein>
    <submittedName>
        <fullName evidence="1">Uncharacterized protein</fullName>
    </submittedName>
</protein>
<reference evidence="1 2" key="1">
    <citation type="submission" date="2019-12" db="EMBL/GenBank/DDBJ databases">
        <title>Genome sequencing and assembly of endphytes of Porphyra tenera.</title>
        <authorList>
            <person name="Park J.M."/>
            <person name="Shin R."/>
            <person name="Jo S.H."/>
        </authorList>
    </citation>
    <scope>NUCLEOTIDE SEQUENCE [LARGE SCALE GENOMIC DNA]</scope>
    <source>
        <strain evidence="1 2">GPM3</strain>
    </source>
</reference>
<keyword evidence="2" id="KW-1185">Reference proteome</keyword>
<proteinExistence type="predicted"/>
<accession>A0A6N0Z5U4</accession>
<evidence type="ECO:0000313" key="1">
    <source>
        <dbReference type="EMBL" id="QKS27309.1"/>
    </source>
</evidence>
<dbReference type="Proteomes" id="UP000509761">
    <property type="component" value="Chromosome"/>
</dbReference>
<name>A0A654B4J9_9GAMM</name>
<dbReference type="RefSeq" id="WP_022519644.1">
    <property type="nucleotide sequence ID" value="NZ_CP054580.1"/>
</dbReference>
<sequence>MIQLLGTLAVAVIGGLVTLMFLSLLVIPVAYSGVDDILNWLHRLIPNRSETIPVGGD</sequence>
<dbReference type="AlphaFoldDB" id="A0A654B4J9"/>
<evidence type="ECO:0000313" key="2">
    <source>
        <dbReference type="Proteomes" id="UP000509761"/>
    </source>
</evidence>